<accession>A0A427B4U5</accession>
<gene>
    <name evidence="2" type="ORF">B296_00003404</name>
</gene>
<protein>
    <submittedName>
        <fullName evidence="2">Uncharacterized protein</fullName>
    </submittedName>
</protein>
<reference evidence="2 3" key="1">
    <citation type="journal article" date="2014" name="Agronomy (Basel)">
        <title>A Draft Genome Sequence for Ensete ventricosum, the Drought-Tolerant Tree Against Hunger.</title>
        <authorList>
            <person name="Harrison J."/>
            <person name="Moore K.A."/>
            <person name="Paszkiewicz K."/>
            <person name="Jones T."/>
            <person name="Grant M."/>
            <person name="Ambacheew D."/>
            <person name="Muzemil S."/>
            <person name="Studholme D.J."/>
        </authorList>
    </citation>
    <scope>NUCLEOTIDE SEQUENCE [LARGE SCALE GENOMIC DNA]</scope>
</reference>
<evidence type="ECO:0000313" key="3">
    <source>
        <dbReference type="Proteomes" id="UP000287651"/>
    </source>
</evidence>
<proteinExistence type="predicted"/>
<dbReference type="Proteomes" id="UP000287651">
    <property type="component" value="Unassembled WGS sequence"/>
</dbReference>
<feature type="compositionally biased region" description="Polar residues" evidence="1">
    <location>
        <begin position="24"/>
        <end position="39"/>
    </location>
</feature>
<dbReference type="EMBL" id="AMZH03000480">
    <property type="protein sequence ID" value="RRT83505.1"/>
    <property type="molecule type" value="Genomic_DNA"/>
</dbReference>
<dbReference type="AlphaFoldDB" id="A0A427B4U5"/>
<comment type="caution">
    <text evidence="2">The sequence shown here is derived from an EMBL/GenBank/DDBJ whole genome shotgun (WGS) entry which is preliminary data.</text>
</comment>
<feature type="region of interest" description="Disordered" evidence="1">
    <location>
        <begin position="24"/>
        <end position="60"/>
    </location>
</feature>
<name>A0A427B4U5_ENSVE</name>
<organism evidence="2 3">
    <name type="scientific">Ensete ventricosum</name>
    <name type="common">Abyssinian banana</name>
    <name type="synonym">Musa ensete</name>
    <dbReference type="NCBI Taxonomy" id="4639"/>
    <lineage>
        <taxon>Eukaryota</taxon>
        <taxon>Viridiplantae</taxon>
        <taxon>Streptophyta</taxon>
        <taxon>Embryophyta</taxon>
        <taxon>Tracheophyta</taxon>
        <taxon>Spermatophyta</taxon>
        <taxon>Magnoliopsida</taxon>
        <taxon>Liliopsida</taxon>
        <taxon>Zingiberales</taxon>
        <taxon>Musaceae</taxon>
        <taxon>Ensete</taxon>
    </lineage>
</organism>
<evidence type="ECO:0000256" key="1">
    <source>
        <dbReference type="SAM" id="MobiDB-lite"/>
    </source>
</evidence>
<evidence type="ECO:0000313" key="2">
    <source>
        <dbReference type="EMBL" id="RRT83505.1"/>
    </source>
</evidence>
<sequence>MSNQGTHKNPTIPEGSCSNLQLEDSTLTYWQGGPSSQKGRGQRPWAHPRKTHPEMGGVVSCHPSCSGRDIHPINNGREDTPSDLACVEFKKNLHPTQ</sequence>